<evidence type="ECO:0000256" key="2">
    <source>
        <dbReference type="SAM" id="SignalP"/>
    </source>
</evidence>
<feature type="compositionally biased region" description="Pro residues" evidence="1">
    <location>
        <begin position="195"/>
        <end position="204"/>
    </location>
</feature>
<feature type="signal peptide" evidence="2">
    <location>
        <begin position="1"/>
        <end position="20"/>
    </location>
</feature>
<keyword evidence="2" id="KW-0732">Signal</keyword>
<feature type="compositionally biased region" description="Basic and acidic residues" evidence="1">
    <location>
        <begin position="167"/>
        <end position="178"/>
    </location>
</feature>
<feature type="region of interest" description="Disordered" evidence="1">
    <location>
        <begin position="132"/>
        <end position="221"/>
    </location>
</feature>
<proteinExistence type="predicted"/>
<dbReference type="EMBL" id="NQMN01000002">
    <property type="protein sequence ID" value="PAF54967.1"/>
    <property type="molecule type" value="Genomic_DNA"/>
</dbReference>
<evidence type="ECO:0008006" key="5">
    <source>
        <dbReference type="Google" id="ProtNLM"/>
    </source>
</evidence>
<comment type="caution">
    <text evidence="3">The sequence shown here is derived from an EMBL/GenBank/DDBJ whole genome shotgun (WGS) entry which is preliminary data.</text>
</comment>
<dbReference type="RefSeq" id="WP_084232847.1">
    <property type="nucleotide sequence ID" value="NZ_FWXE01000022.1"/>
</dbReference>
<evidence type="ECO:0000313" key="3">
    <source>
        <dbReference type="EMBL" id="PAF54967.1"/>
    </source>
</evidence>
<feature type="chain" id="PRO_5045815165" description="DUF31 domain-containing protein" evidence="2">
    <location>
        <begin position="21"/>
        <end position="1072"/>
    </location>
</feature>
<organism evidence="3 4">
    <name type="scientific">Mycoplasmopsis agassizii</name>
    <dbReference type="NCBI Taxonomy" id="33922"/>
    <lineage>
        <taxon>Bacteria</taxon>
        <taxon>Bacillati</taxon>
        <taxon>Mycoplasmatota</taxon>
        <taxon>Mycoplasmoidales</taxon>
        <taxon>Metamycoplasmataceae</taxon>
        <taxon>Mycoplasmopsis</taxon>
    </lineage>
</organism>
<dbReference type="PROSITE" id="PS51257">
    <property type="entry name" value="PROKAR_LIPOPROTEIN"/>
    <property type="match status" value="1"/>
</dbReference>
<reference evidence="3" key="1">
    <citation type="submission" date="2017-08" db="EMBL/GenBank/DDBJ databases">
        <authorList>
            <person name="Alvarez-Ponce D."/>
            <person name="Weitzman C.L."/>
            <person name="Tillett R.L."/>
            <person name="Sandmeier F.C."/>
            <person name="Tracy C.R."/>
        </authorList>
    </citation>
    <scope>NUCLEOTIDE SEQUENCE [LARGE SCALE GENOMIC DNA]</scope>
    <source>
        <strain evidence="3">PS6</strain>
    </source>
</reference>
<keyword evidence="4" id="KW-1185">Reference proteome</keyword>
<dbReference type="Proteomes" id="UP000217033">
    <property type="component" value="Unassembled WGS sequence"/>
</dbReference>
<gene>
    <name evidence="3" type="ORF">CJF60_04505</name>
</gene>
<sequence length="1072" mass="121968">MKRRKLFTILSLSIATFAGSAAIACSQQPTPTNINAQTIIDSLPSEVKTNIDNQELDKLKEKLQNLGTDLQATFLNLLDETNKQTFANALKDGYKISKITLATADKSSASLQIYLSVSNAEDVKNKTIKIVDLKQTSSQNPPSTKVPDQPEKGKPPTGASPSDNPEEPPKNGDPEKSKPPKTADPGAVNSKPPTDVTPPNPPVTGQPEKPINQPKPPDKPYVQVFETDLRKFQGYQINTQLHTDQPEKNDYIFDIYSEGSKKTATRSNEWSVQNEAVKGKLNNNDFLKAIPNLDAPEWNPNQNTYTMAKKQKDELLANGFNINSDQNYDQSYNFWFNQKLIAHRSIEHLISASAKVDIDKIAEAPLPLEPSEQVKKDAVAMENSELKFNLNSLKYLVTHNEMGQNPKMFAWKLLTLSDDIRLNKKTVLSDHIYLNNISEDEKSYKLFEKVDSDISDIMFYAEKVDNKTGNMILYVSYKKNGSSKSFKIELNKQNSELKSDYDFIKYVNDRSFSIAWKYAGWFDENDQYDDDKNDTWKNLHSIFKQRISGFKDVPESYKASKFSSYFGQSNTSGVKWTRLSGSGGTGWVVDKIIDPSLPQGQHAFVVATNKHVIDIGQFAGTTTSRFFNGFTFENEHLSGEVDLLTYVKRFPWYNEKYASINKQNYQELFKDQPDKIELIKDRIKLNEQAIVTNRKIMNRQSSWLKNSGFTSFTWNRFEPDDYTKTDPIDSKHIHNLTEAQKNQLPIRHQLPLDVVGFSGKLFKDNNYTELNATDESPSWLTDTRKNFINSIIYNPQFSAGHVYRASDEQGDSRLGGGLKREETNNYYTHQLLGPDLVLIKMIFKEEDLKKYWKALYEIVHKSEEEQKKWFNGIDLNPYTDERVNSYMAGYPASGDENDRIFSYRTPEKAATSTLRERFLTQGVSENISQTFFADWDEIAFKKYYAPYDLGGKFNEANIPVFPASKIISNKENGLFSVTPRVATESLYSGDQVHPGNSGTMVIDANFKNYAIIFSYVPGLVNGGAKSLAHHFVQQDPYARSNVLENQRPNVRLELIEMLKKKNIKTLNLNPEK</sequence>
<accession>A0ABX4H4Z5</accession>
<name>A0ABX4H4Z5_9BACT</name>
<feature type="compositionally biased region" description="Polar residues" evidence="1">
    <location>
        <begin position="134"/>
        <end position="143"/>
    </location>
</feature>
<evidence type="ECO:0000256" key="1">
    <source>
        <dbReference type="SAM" id="MobiDB-lite"/>
    </source>
</evidence>
<protein>
    <recommendedName>
        <fullName evidence="5">DUF31 domain-containing protein</fullName>
    </recommendedName>
</protein>
<evidence type="ECO:0000313" key="4">
    <source>
        <dbReference type="Proteomes" id="UP000217033"/>
    </source>
</evidence>